<keyword evidence="1" id="KW-0472">Membrane</keyword>
<dbReference type="Proteomes" id="UP000536711">
    <property type="component" value="Unassembled WGS sequence"/>
</dbReference>
<proteinExistence type="predicted"/>
<sequence>MKNKSIGSIQNLDPTHKKESFSWKEFLIISRDFETFRKMKTEIIVAIVSLIVALPPAVYALNAWHRRRSQSTWYPSHRAHLSRHRSELFCSVSERGITLALRVEDGLPTTLREPMLRVSNHGMALS</sequence>
<organism evidence="2 3">
    <name type="scientific">Fusarium acutatum</name>
    <dbReference type="NCBI Taxonomy" id="78861"/>
    <lineage>
        <taxon>Eukaryota</taxon>
        <taxon>Fungi</taxon>
        <taxon>Dikarya</taxon>
        <taxon>Ascomycota</taxon>
        <taxon>Pezizomycotina</taxon>
        <taxon>Sordariomycetes</taxon>
        <taxon>Hypocreomycetidae</taxon>
        <taxon>Hypocreales</taxon>
        <taxon>Nectriaceae</taxon>
        <taxon>Fusarium</taxon>
        <taxon>Fusarium fujikuroi species complex</taxon>
    </lineage>
</organism>
<evidence type="ECO:0000256" key="1">
    <source>
        <dbReference type="SAM" id="Phobius"/>
    </source>
</evidence>
<accession>A0A8H4K3Z0</accession>
<keyword evidence="1" id="KW-0812">Transmembrane</keyword>
<gene>
    <name evidence="2" type="ORF">FACUT_816</name>
</gene>
<dbReference type="AlphaFoldDB" id="A0A8H4K3Z0"/>
<dbReference type="OrthoDB" id="5074748at2759"/>
<keyword evidence="3" id="KW-1185">Reference proteome</keyword>
<comment type="caution">
    <text evidence="2">The sequence shown here is derived from an EMBL/GenBank/DDBJ whole genome shotgun (WGS) entry which is preliminary data.</text>
</comment>
<evidence type="ECO:0000313" key="2">
    <source>
        <dbReference type="EMBL" id="KAF4444235.1"/>
    </source>
</evidence>
<protein>
    <submittedName>
        <fullName evidence="2">Uncharacterized protein</fullName>
    </submittedName>
</protein>
<reference evidence="2 3" key="1">
    <citation type="submission" date="2020-01" db="EMBL/GenBank/DDBJ databases">
        <title>Identification and distribution of gene clusters putatively required for synthesis of sphingolipid metabolism inhibitors in phylogenetically diverse species of the filamentous fungus Fusarium.</title>
        <authorList>
            <person name="Kim H.-S."/>
            <person name="Busman M."/>
            <person name="Brown D.W."/>
            <person name="Divon H."/>
            <person name="Uhlig S."/>
            <person name="Proctor R.H."/>
        </authorList>
    </citation>
    <scope>NUCLEOTIDE SEQUENCE [LARGE SCALE GENOMIC DNA]</scope>
    <source>
        <strain evidence="2 3">NRRL 13308</strain>
    </source>
</reference>
<name>A0A8H4K3Z0_9HYPO</name>
<dbReference type="EMBL" id="JAADJF010000019">
    <property type="protein sequence ID" value="KAF4444235.1"/>
    <property type="molecule type" value="Genomic_DNA"/>
</dbReference>
<keyword evidence="1" id="KW-1133">Transmembrane helix</keyword>
<evidence type="ECO:0000313" key="3">
    <source>
        <dbReference type="Proteomes" id="UP000536711"/>
    </source>
</evidence>
<feature type="transmembrane region" description="Helical" evidence="1">
    <location>
        <begin position="43"/>
        <end position="61"/>
    </location>
</feature>